<evidence type="ECO:0000256" key="2">
    <source>
        <dbReference type="SAM" id="SignalP"/>
    </source>
</evidence>
<dbReference type="AlphaFoldDB" id="A0A285X390"/>
<evidence type="ECO:0000313" key="4">
    <source>
        <dbReference type="EMBL" id="SOC78839.1"/>
    </source>
</evidence>
<gene>
    <name evidence="4" type="ORF">SAMN06296241_0356</name>
</gene>
<sequence>MKVLLTAICLIFTFTAAAQDIYIQSGNLIDTKSGKVLGNHTIIVSGNKIKSVEKGFVQPAKTSDSLIDLRDMYVLPGLTDMHVHLESETNPSKYLERFTNNEADDAFNSVGFAETTLLAGFTTVRDLGGSGVNIALRNAINKGKVKGPRIFTSGKSLATTGGHADPSNGMNRELAGDPGPKEGVVNSVEDAKKAVRQRYKNGADLIKITATGGVLSVAKSSSNPQFTLEEIKAIVDMAKDYDFHVAAHAHGDEGMQRAIKGGVTTIEHGTLMSEATMDLMKQHGTYLVPTITAGKEVTEKSEIKNYYPELVVPKAREIGPKIQNTFGKAYKRGVKIAFGTDAGVFEHGKNAKEFGYMVEAGMPAMEAIQSATLVPAQILKMENELGQIAPGFFADIIAVKEDPSRNIKTLEEVEFVMKEGKVYKK</sequence>
<dbReference type="RefSeq" id="WP_097054631.1">
    <property type="nucleotide sequence ID" value="NZ_OCMF01000001.1"/>
</dbReference>
<keyword evidence="2" id="KW-0732">Signal</keyword>
<dbReference type="Gene3D" id="3.20.20.140">
    <property type="entry name" value="Metal-dependent hydrolases"/>
    <property type="match status" value="1"/>
</dbReference>
<dbReference type="Proteomes" id="UP000219193">
    <property type="component" value="Unassembled WGS sequence"/>
</dbReference>
<dbReference type="InterPro" id="IPR032466">
    <property type="entry name" value="Metal_Hydrolase"/>
</dbReference>
<feature type="signal peptide" evidence="2">
    <location>
        <begin position="1"/>
        <end position="18"/>
    </location>
</feature>
<feature type="domain" description="Amidohydrolase-related" evidence="3">
    <location>
        <begin position="73"/>
        <end position="422"/>
    </location>
</feature>
<dbReference type="Pfam" id="PF01979">
    <property type="entry name" value="Amidohydro_1"/>
    <property type="match status" value="1"/>
</dbReference>
<accession>A0A285X390</accession>
<proteinExistence type="predicted"/>
<dbReference type="SUPFAM" id="SSF51338">
    <property type="entry name" value="Composite domain of metallo-dependent hydrolases"/>
    <property type="match status" value="1"/>
</dbReference>
<protein>
    <submittedName>
        <fullName evidence="4">Imidazolonepropionase</fullName>
    </submittedName>
</protein>
<dbReference type="GO" id="GO:0016810">
    <property type="term" value="F:hydrolase activity, acting on carbon-nitrogen (but not peptide) bonds"/>
    <property type="evidence" value="ECO:0007669"/>
    <property type="project" value="InterPro"/>
</dbReference>
<dbReference type="PANTHER" id="PTHR43135:SF3">
    <property type="entry name" value="ALPHA-D-RIBOSE 1-METHYLPHOSPHONATE 5-TRIPHOSPHATE DIPHOSPHATASE"/>
    <property type="match status" value="1"/>
</dbReference>
<evidence type="ECO:0000313" key="5">
    <source>
        <dbReference type="Proteomes" id="UP000219193"/>
    </source>
</evidence>
<dbReference type="CDD" id="cd01299">
    <property type="entry name" value="Met_dep_hydrolase_A"/>
    <property type="match status" value="1"/>
</dbReference>
<name>A0A285X390_9FLAO</name>
<feature type="chain" id="PRO_5012176760" evidence="2">
    <location>
        <begin position="19"/>
        <end position="425"/>
    </location>
</feature>
<dbReference type="PANTHER" id="PTHR43135">
    <property type="entry name" value="ALPHA-D-RIBOSE 1-METHYLPHOSPHONATE 5-TRIPHOSPHATE DIPHOSPHATASE"/>
    <property type="match status" value="1"/>
</dbReference>
<dbReference type="SUPFAM" id="SSF51556">
    <property type="entry name" value="Metallo-dependent hydrolases"/>
    <property type="match status" value="1"/>
</dbReference>
<organism evidence="4 5">
    <name type="scientific">Salinimicrobium sediminis</name>
    <dbReference type="NCBI Taxonomy" id="1343891"/>
    <lineage>
        <taxon>Bacteria</taxon>
        <taxon>Pseudomonadati</taxon>
        <taxon>Bacteroidota</taxon>
        <taxon>Flavobacteriia</taxon>
        <taxon>Flavobacteriales</taxon>
        <taxon>Flavobacteriaceae</taxon>
        <taxon>Salinimicrobium</taxon>
    </lineage>
</organism>
<dbReference type="Gene3D" id="2.30.40.10">
    <property type="entry name" value="Urease, subunit C, domain 1"/>
    <property type="match status" value="1"/>
</dbReference>
<reference evidence="5" key="1">
    <citation type="submission" date="2017-09" db="EMBL/GenBank/DDBJ databases">
        <authorList>
            <person name="Varghese N."/>
            <person name="Submissions S."/>
        </authorList>
    </citation>
    <scope>NUCLEOTIDE SEQUENCE [LARGE SCALE GENOMIC DNA]</scope>
    <source>
        <strain evidence="5">CGMCC 1.12641</strain>
    </source>
</reference>
<dbReference type="InterPro" id="IPR057744">
    <property type="entry name" value="OTAase-like"/>
</dbReference>
<dbReference type="EMBL" id="OCMF01000001">
    <property type="protein sequence ID" value="SOC78839.1"/>
    <property type="molecule type" value="Genomic_DNA"/>
</dbReference>
<keyword evidence="5" id="KW-1185">Reference proteome</keyword>
<dbReference type="InterPro" id="IPR011059">
    <property type="entry name" value="Metal-dep_hydrolase_composite"/>
</dbReference>
<evidence type="ECO:0000259" key="3">
    <source>
        <dbReference type="Pfam" id="PF01979"/>
    </source>
</evidence>
<dbReference type="InterPro" id="IPR051781">
    <property type="entry name" value="Metallo-dep_Hydrolase"/>
</dbReference>
<evidence type="ECO:0000256" key="1">
    <source>
        <dbReference type="SAM" id="MobiDB-lite"/>
    </source>
</evidence>
<dbReference type="InterPro" id="IPR006680">
    <property type="entry name" value="Amidohydro-rel"/>
</dbReference>
<dbReference type="OrthoDB" id="9797498at2"/>
<feature type="region of interest" description="Disordered" evidence="1">
    <location>
        <begin position="155"/>
        <end position="182"/>
    </location>
</feature>